<proteinExistence type="predicted"/>
<dbReference type="Proteomes" id="UP001108240">
    <property type="component" value="Unplaced"/>
</dbReference>
<dbReference type="InterPro" id="IPR012337">
    <property type="entry name" value="RNaseH-like_sf"/>
</dbReference>
<evidence type="ECO:0000259" key="1">
    <source>
        <dbReference type="Pfam" id="PF05699"/>
    </source>
</evidence>
<dbReference type="OMA" id="CRHIACH"/>
<dbReference type="AlphaFoldDB" id="A0A8C0YLQ5"/>
<keyword evidence="3" id="KW-1185">Reference proteome</keyword>
<dbReference type="SUPFAM" id="SSF53098">
    <property type="entry name" value="Ribonuclease H-like"/>
    <property type="match status" value="1"/>
</dbReference>
<sequence length="351" mass="40336">LLCSLRCCKKELQQLSDTRWACRHIACHNVMDRSPAIVQVLEEIGSENHPQRAVEARGILAQIDLNFAGSLVLFRKVLSDSKFLSDMLQSKAVDYAKAVELIEALKETLVQYRSQASFEEMWSEKLDLCLRSNIDTTQRKPKRPRQTAKVLQDTVIHCTLGQLVVPDSKHTFWVSVYYPVLDNMIGEIGRRFSNTNCNIMQGVQALNLSSPTFLRKEAVLLLAEAYDSNIYDLKNELHQTRRVLDRQKGEKESPTTLMEFTQFLEPYQDVFYELFRLSKIAVVLPVSSASCERSFSSLRLIKTYLRSTMTEKRLSSLAVLSIESKHTRALDLDKFVKRFAEQHGNRRIQLL</sequence>
<dbReference type="Pfam" id="PF05699">
    <property type="entry name" value="Dimer_Tnp_hAT"/>
    <property type="match status" value="1"/>
</dbReference>
<protein>
    <recommendedName>
        <fullName evidence="1">HAT C-terminal dimerisation domain-containing protein</fullName>
    </recommendedName>
</protein>
<dbReference type="Ensembl" id="ENSCCRT00000011199.2">
    <property type="protein sequence ID" value="ENSCCRP00000010248.2"/>
    <property type="gene ID" value="ENSCCRG00000005968.2"/>
</dbReference>
<dbReference type="InterPro" id="IPR052958">
    <property type="entry name" value="IFN-induced_PKR_regulator"/>
</dbReference>
<reference evidence="2" key="1">
    <citation type="submission" date="2025-08" db="UniProtKB">
        <authorList>
            <consortium name="Ensembl"/>
        </authorList>
    </citation>
    <scope>IDENTIFICATION</scope>
</reference>
<evidence type="ECO:0000313" key="2">
    <source>
        <dbReference type="Ensembl" id="ENSCCRP00000010248.2"/>
    </source>
</evidence>
<evidence type="ECO:0000313" key="3">
    <source>
        <dbReference type="Proteomes" id="UP001108240"/>
    </source>
</evidence>
<dbReference type="GeneTree" id="ENSGT00940000154356"/>
<dbReference type="PANTHER" id="PTHR46289:SF17">
    <property type="entry name" value="HAT C-TERMINAL DIMERISATION DOMAIN-CONTAINING PROTEIN"/>
    <property type="match status" value="1"/>
</dbReference>
<dbReference type="PANTHER" id="PTHR46289">
    <property type="entry name" value="52 KDA REPRESSOR OF THE INHIBITOR OF THE PROTEIN KINASE-LIKE PROTEIN-RELATED"/>
    <property type="match status" value="1"/>
</dbReference>
<dbReference type="InterPro" id="IPR008906">
    <property type="entry name" value="HATC_C_dom"/>
</dbReference>
<reference evidence="2" key="2">
    <citation type="submission" date="2025-09" db="UniProtKB">
        <authorList>
            <consortium name="Ensembl"/>
        </authorList>
    </citation>
    <scope>IDENTIFICATION</scope>
</reference>
<feature type="domain" description="HAT C-terminal dimerisation" evidence="1">
    <location>
        <begin position="248"/>
        <end position="324"/>
    </location>
</feature>
<name>A0A8C0YLQ5_CYPCA</name>
<dbReference type="GO" id="GO:0046983">
    <property type="term" value="F:protein dimerization activity"/>
    <property type="evidence" value="ECO:0007669"/>
    <property type="project" value="InterPro"/>
</dbReference>
<organism evidence="2 3">
    <name type="scientific">Cyprinus carpio carpio</name>
    <dbReference type="NCBI Taxonomy" id="630221"/>
    <lineage>
        <taxon>Eukaryota</taxon>
        <taxon>Metazoa</taxon>
        <taxon>Chordata</taxon>
        <taxon>Craniata</taxon>
        <taxon>Vertebrata</taxon>
        <taxon>Euteleostomi</taxon>
        <taxon>Actinopterygii</taxon>
        <taxon>Neopterygii</taxon>
        <taxon>Teleostei</taxon>
        <taxon>Ostariophysi</taxon>
        <taxon>Cypriniformes</taxon>
        <taxon>Cyprinidae</taxon>
        <taxon>Cyprininae</taxon>
        <taxon>Cyprinus</taxon>
    </lineage>
</organism>
<accession>A0A8C0YLQ5</accession>